<evidence type="ECO:0000256" key="1">
    <source>
        <dbReference type="SAM" id="SignalP"/>
    </source>
</evidence>
<gene>
    <name evidence="2" type="ORF">PTD2_02936</name>
</gene>
<dbReference type="SUPFAM" id="SSF48452">
    <property type="entry name" value="TPR-like"/>
    <property type="match status" value="1"/>
</dbReference>
<dbReference type="STRING" id="87626.PTD2_02936"/>
<dbReference type="EMBL" id="AAOH01000001">
    <property type="protein sequence ID" value="EAR30490.1"/>
    <property type="molecule type" value="Genomic_DNA"/>
</dbReference>
<name>A4C4K8_9GAMM</name>
<protein>
    <submittedName>
        <fullName evidence="2">TPR repeats containing protein</fullName>
    </submittedName>
</protein>
<keyword evidence="1" id="KW-0732">Signal</keyword>
<organism evidence="2 3">
    <name type="scientific">Pseudoalteromonas tunicata D2</name>
    <dbReference type="NCBI Taxonomy" id="87626"/>
    <lineage>
        <taxon>Bacteria</taxon>
        <taxon>Pseudomonadati</taxon>
        <taxon>Pseudomonadota</taxon>
        <taxon>Gammaproteobacteria</taxon>
        <taxon>Alteromonadales</taxon>
        <taxon>Pseudoalteromonadaceae</taxon>
        <taxon>Pseudoalteromonas</taxon>
    </lineage>
</organism>
<proteinExistence type="predicted"/>
<dbReference type="Gene3D" id="1.25.40.10">
    <property type="entry name" value="Tetratricopeptide repeat domain"/>
    <property type="match status" value="1"/>
</dbReference>
<evidence type="ECO:0000313" key="3">
    <source>
        <dbReference type="Proteomes" id="UP000006201"/>
    </source>
</evidence>
<evidence type="ECO:0000313" key="2">
    <source>
        <dbReference type="EMBL" id="EAR30490.1"/>
    </source>
</evidence>
<dbReference type="InterPro" id="IPR011990">
    <property type="entry name" value="TPR-like_helical_dom_sf"/>
</dbReference>
<dbReference type="Proteomes" id="UP000006201">
    <property type="component" value="Unassembled WGS sequence"/>
</dbReference>
<dbReference type="AlphaFoldDB" id="A4C4K8"/>
<dbReference type="OrthoDB" id="9812424at2"/>
<sequence>MKFYKKLTLAGCLLVLFASNSHAAMEDELLALQHQWAKVNYQLADKAQEQAFEGLISDIEQYQKTYADKAEGYIWLGIIKSSFAGAKGGISALGLAKEAKSALETALSINPNALDGSAYTSLGTLYSKVPGWPLGFGDDKKAEDLLKKALTINPKGIDPNYFYGQYLYDDKQYSDAKKYLEIAHNAAPRVDRPLADQYRQHEIAQLLDKVEKKLKKKK</sequence>
<dbReference type="eggNOG" id="COG3063">
    <property type="taxonomic scope" value="Bacteria"/>
</dbReference>
<dbReference type="RefSeq" id="WP_009836788.1">
    <property type="nucleotide sequence ID" value="NZ_AAOH01000001.1"/>
</dbReference>
<feature type="chain" id="PRO_5005659547" evidence="1">
    <location>
        <begin position="24"/>
        <end position="218"/>
    </location>
</feature>
<comment type="caution">
    <text evidence="2">The sequence shown here is derived from an EMBL/GenBank/DDBJ whole genome shotgun (WGS) entry which is preliminary data.</text>
</comment>
<accession>A4C4K8</accession>
<dbReference type="HOGENOM" id="CLU_094914_0_0_6"/>
<keyword evidence="3" id="KW-1185">Reference proteome</keyword>
<feature type="signal peptide" evidence="1">
    <location>
        <begin position="1"/>
        <end position="23"/>
    </location>
</feature>
<reference evidence="2 3" key="1">
    <citation type="submission" date="2006-02" db="EMBL/GenBank/DDBJ databases">
        <authorList>
            <person name="Moran M.A."/>
            <person name="Kjelleberg S."/>
            <person name="Egan S."/>
            <person name="Saunders N."/>
            <person name="Thomas T."/>
            <person name="Ferriera S."/>
            <person name="Johnson J."/>
            <person name="Kravitz S."/>
            <person name="Halpern A."/>
            <person name="Remington K."/>
            <person name="Beeson K."/>
            <person name="Tran B."/>
            <person name="Rogers Y.-H."/>
            <person name="Friedman R."/>
            <person name="Venter J.C."/>
        </authorList>
    </citation>
    <scope>NUCLEOTIDE SEQUENCE [LARGE SCALE GENOMIC DNA]</scope>
    <source>
        <strain evidence="2 3">D2</strain>
    </source>
</reference>